<evidence type="ECO:0000313" key="2">
    <source>
        <dbReference type="EMBL" id="KKL07934.1"/>
    </source>
</evidence>
<proteinExistence type="predicted"/>
<sequence>SCRERQYLGPRRKRRHAAWPRVGDDTQPRYQRQQDNARRWFTGDIRLAHHGPHSGDEVLLPRLRDQQPGHNLRFGLLVVLRSPRHGAVTGQLAGGGNAPSLRRDGRQRVLDSRATGLMPKEKWTLDLPGTPILDTLFDAHTVLIAISDDTPVALVVDEQTVVGRLTGENITAVTIGISDNNMVQIDHASATDNDYAKFTAAGLEGRSFAEVLTDLAPTAADISIATGSGSPTVDQVQEYLDNTGSSGYFTGGILSDGGSGTIDVTAGEGFIRTTADDNAPLLSFKWNASTGIAVLDNTTQYVFVDDDGVISLNPNEFLEAQDKILLGVVTDEGGVISHTFNLGVRLEESIGQMGRYIRRVDSVVRDRRKGGLIFGQSGDANRDVTVTAGSLWWGRTEYAIPAFDTSGADTFDTYSAGGQEATGASQWPNAQYDNAGTLTTMINNRWAVLWFYIEPDGHIVMLYGRNQYVT</sequence>
<evidence type="ECO:0000256" key="1">
    <source>
        <dbReference type="SAM" id="MobiDB-lite"/>
    </source>
</evidence>
<gene>
    <name evidence="2" type="ORF">LCGC14_2581000</name>
</gene>
<feature type="non-terminal residue" evidence="2">
    <location>
        <position position="1"/>
    </location>
</feature>
<dbReference type="AlphaFoldDB" id="A0A0F9AED0"/>
<feature type="non-terminal residue" evidence="2">
    <location>
        <position position="470"/>
    </location>
</feature>
<reference evidence="2" key="1">
    <citation type="journal article" date="2015" name="Nature">
        <title>Complex archaea that bridge the gap between prokaryotes and eukaryotes.</title>
        <authorList>
            <person name="Spang A."/>
            <person name="Saw J.H."/>
            <person name="Jorgensen S.L."/>
            <person name="Zaremba-Niedzwiedzka K."/>
            <person name="Martijn J."/>
            <person name="Lind A.E."/>
            <person name="van Eijk R."/>
            <person name="Schleper C."/>
            <person name="Guy L."/>
            <person name="Ettema T.J."/>
        </authorList>
    </citation>
    <scope>NUCLEOTIDE SEQUENCE</scope>
</reference>
<protein>
    <submittedName>
        <fullName evidence="2">Uncharacterized protein</fullName>
    </submittedName>
</protein>
<accession>A0A0F9AED0</accession>
<dbReference type="EMBL" id="LAZR01043088">
    <property type="protein sequence ID" value="KKL07934.1"/>
    <property type="molecule type" value="Genomic_DNA"/>
</dbReference>
<comment type="caution">
    <text evidence="2">The sequence shown here is derived from an EMBL/GenBank/DDBJ whole genome shotgun (WGS) entry which is preliminary data.</text>
</comment>
<organism evidence="2">
    <name type="scientific">marine sediment metagenome</name>
    <dbReference type="NCBI Taxonomy" id="412755"/>
    <lineage>
        <taxon>unclassified sequences</taxon>
        <taxon>metagenomes</taxon>
        <taxon>ecological metagenomes</taxon>
    </lineage>
</organism>
<feature type="region of interest" description="Disordered" evidence="1">
    <location>
        <begin position="1"/>
        <end position="32"/>
    </location>
</feature>
<name>A0A0F9AED0_9ZZZZ</name>